<evidence type="ECO:0000256" key="3">
    <source>
        <dbReference type="ARBA" id="ARBA00022475"/>
    </source>
</evidence>
<dbReference type="GO" id="GO:0005886">
    <property type="term" value="C:plasma membrane"/>
    <property type="evidence" value="ECO:0007669"/>
    <property type="project" value="UniProtKB-SubCell"/>
</dbReference>
<keyword evidence="6 7" id="KW-0472">Membrane</keyword>
<accession>A0ABC9U1G3</accession>
<keyword evidence="3" id="KW-1003">Cell membrane</keyword>
<proteinExistence type="inferred from homology"/>
<evidence type="ECO:0000259" key="9">
    <source>
        <dbReference type="Pfam" id="PF12704"/>
    </source>
</evidence>
<dbReference type="InterPro" id="IPR051447">
    <property type="entry name" value="Lipoprotein-release_system"/>
</dbReference>
<feature type="transmembrane region" description="Helical" evidence="7">
    <location>
        <begin position="341"/>
        <end position="367"/>
    </location>
</feature>
<evidence type="ECO:0000256" key="6">
    <source>
        <dbReference type="ARBA" id="ARBA00023136"/>
    </source>
</evidence>
<dbReference type="AlphaFoldDB" id="A0ABC9U1G3"/>
<feature type="transmembrane region" description="Helical" evidence="7">
    <location>
        <begin position="417"/>
        <end position="438"/>
    </location>
</feature>
<keyword evidence="4 7" id="KW-0812">Transmembrane</keyword>
<evidence type="ECO:0000256" key="7">
    <source>
        <dbReference type="SAM" id="Phobius"/>
    </source>
</evidence>
<reference evidence="10 11" key="1">
    <citation type="submission" date="2013-07" db="EMBL/GenBank/DDBJ databases">
        <authorList>
            <person name="Weinstock G."/>
            <person name="Sodergren E."/>
            <person name="Wylie T."/>
            <person name="Fulton L."/>
            <person name="Fulton R."/>
            <person name="Fronick C."/>
            <person name="O'Laughlin M."/>
            <person name="Godfrey J."/>
            <person name="Miner T."/>
            <person name="Herter B."/>
            <person name="Appelbaum E."/>
            <person name="Cordes M."/>
            <person name="Lek S."/>
            <person name="Wollam A."/>
            <person name="Pepin K.H."/>
            <person name="Palsikar V.B."/>
            <person name="Mitreva M."/>
            <person name="Wilson R.K."/>
        </authorList>
    </citation>
    <scope>NUCLEOTIDE SEQUENCE [LARGE SCALE GENOMIC DNA]</scope>
    <source>
        <strain evidence="10 11">ATCC 14940</strain>
    </source>
</reference>
<feature type="domain" description="ABC3 transporter permease C-terminal" evidence="8">
    <location>
        <begin position="254"/>
        <end position="374"/>
    </location>
</feature>
<evidence type="ECO:0000313" key="11">
    <source>
        <dbReference type="Proteomes" id="UP000016491"/>
    </source>
</evidence>
<feature type="domain" description="MacB-like periplasmic core" evidence="9">
    <location>
        <begin position="19"/>
        <end position="223"/>
    </location>
</feature>
<dbReference type="PANTHER" id="PTHR30489:SF0">
    <property type="entry name" value="LIPOPROTEIN-RELEASING SYSTEM TRANSMEMBRANE PROTEIN LOLE"/>
    <property type="match status" value="1"/>
</dbReference>
<keyword evidence="5 7" id="KW-1133">Transmembrane helix</keyword>
<comment type="similarity">
    <text evidence="2">Belongs to the ABC-4 integral membrane protein family. LolC/E subfamily.</text>
</comment>
<name>A0ABC9U1G3_CLOSY</name>
<feature type="transmembrane region" description="Helical" evidence="7">
    <location>
        <begin position="295"/>
        <end position="321"/>
    </location>
</feature>
<dbReference type="PANTHER" id="PTHR30489">
    <property type="entry name" value="LIPOPROTEIN-RELEASING SYSTEM TRANSMEMBRANE PROTEIN LOLE"/>
    <property type="match status" value="1"/>
</dbReference>
<dbReference type="Proteomes" id="UP000016491">
    <property type="component" value="Unassembled WGS sequence"/>
</dbReference>
<feature type="transmembrane region" description="Helical" evidence="7">
    <location>
        <begin position="393"/>
        <end position="411"/>
    </location>
</feature>
<gene>
    <name evidence="10" type="ORF">CLOSYM_00956</name>
</gene>
<comment type="subcellular location">
    <subcellularLocation>
        <location evidence="1">Cell membrane</location>
        <topology evidence="1">Multi-pass membrane protein</topology>
    </subcellularLocation>
</comment>
<evidence type="ECO:0000259" key="8">
    <source>
        <dbReference type="Pfam" id="PF02687"/>
    </source>
</evidence>
<feature type="transmembrane region" description="Helical" evidence="7">
    <location>
        <begin position="252"/>
        <end position="274"/>
    </location>
</feature>
<dbReference type="EMBL" id="AWSU01000078">
    <property type="protein sequence ID" value="ERI79304.1"/>
    <property type="molecule type" value="Genomic_DNA"/>
</dbReference>
<sequence>MKIIWKYIFTNVKERKMRTAVMLLSILLSATLLFVSFSIGASYKSAQRKMACGMAGSATLSVTAVDGGIGADSIPELPSIRAAVGLVEGSVLYHENGYYETIDLIAADLSRLTKINPPRLTDGGEITDFTGNQVILPDRFTLKYGIEKGDTITLQIGGEPVSLTVAEIAAYDTVFLRHTRGATALLPLSTLSELLNRPDGYTEILVEPAGGTSTEELKNELASLLPAGEYRVLEVVNEAQIAADARQKSMPFFLISFFSLTMSIFIIYGSYKVITLDRLPVIGTFRSIGATQKAVTCILLLESALYGVTGGLLGVPAGALVTKVILRGMGQSLSQGIQIPVVISQVGILLSFSVAVIVSLLSAWLPVRRASRLPIKDVVFGSAEERKISRRRIVGAGIILFAASVILPKLAIGKMLYPAGGISLLGLIASAILLVPLLTNLLSKVLEALYGVIFGNEGRLAARNMRDNKNTAQNVTLLFISISAVIAITVVGNFVTAYGATYSGTLNCRDLQTAG</sequence>
<protein>
    <submittedName>
        <fullName evidence="10">Efflux ABC transporter, permease protein</fullName>
    </submittedName>
</protein>
<comment type="caution">
    <text evidence="10">The sequence shown here is derived from an EMBL/GenBank/DDBJ whole genome shotgun (WGS) entry which is preliminary data.</text>
</comment>
<dbReference type="InterPro" id="IPR003838">
    <property type="entry name" value="ABC3_permease_C"/>
</dbReference>
<dbReference type="Pfam" id="PF02687">
    <property type="entry name" value="FtsX"/>
    <property type="match status" value="1"/>
</dbReference>
<evidence type="ECO:0000256" key="4">
    <source>
        <dbReference type="ARBA" id="ARBA00022692"/>
    </source>
</evidence>
<evidence type="ECO:0000256" key="2">
    <source>
        <dbReference type="ARBA" id="ARBA00005236"/>
    </source>
</evidence>
<organism evidence="10 11">
    <name type="scientific">[Clostridium] symbiosum ATCC 14940</name>
    <dbReference type="NCBI Taxonomy" id="411472"/>
    <lineage>
        <taxon>Bacteria</taxon>
        <taxon>Bacillati</taxon>
        <taxon>Bacillota</taxon>
        <taxon>Clostridia</taxon>
        <taxon>Lachnospirales</taxon>
        <taxon>Lachnospiraceae</taxon>
        <taxon>Otoolea</taxon>
    </lineage>
</organism>
<dbReference type="Pfam" id="PF12704">
    <property type="entry name" value="MacB_PCD"/>
    <property type="match status" value="1"/>
</dbReference>
<dbReference type="InterPro" id="IPR025857">
    <property type="entry name" value="MacB_PCD"/>
</dbReference>
<evidence type="ECO:0000313" key="10">
    <source>
        <dbReference type="EMBL" id="ERI79304.1"/>
    </source>
</evidence>
<evidence type="ECO:0000256" key="5">
    <source>
        <dbReference type="ARBA" id="ARBA00022989"/>
    </source>
</evidence>
<feature type="transmembrane region" description="Helical" evidence="7">
    <location>
        <begin position="475"/>
        <end position="495"/>
    </location>
</feature>
<evidence type="ECO:0000256" key="1">
    <source>
        <dbReference type="ARBA" id="ARBA00004651"/>
    </source>
</evidence>